<dbReference type="InterPro" id="IPR036034">
    <property type="entry name" value="PDZ_sf"/>
</dbReference>
<gene>
    <name evidence="14" type="ordered locus">Cphamn1_0097</name>
</gene>
<dbReference type="OrthoDB" id="9782003at2"/>
<evidence type="ECO:0000256" key="4">
    <source>
        <dbReference type="ARBA" id="ARBA00022670"/>
    </source>
</evidence>
<dbReference type="InterPro" id="IPR041489">
    <property type="entry name" value="PDZ_6"/>
</dbReference>
<sequence>MDFISTTFYFILAIFVLVTAHELGHFLTAKLFGMRVDKFYIGFDFYNLRFWKKKIGETEYGIGVFPLGGYVKIAGMVDESLDTDFQKSEPEPWEFRAKPVWQRLIVLAGGVTMNMILAAAIFIGMAAVFGESRTSAVNPAYVEDGSVYASMGMQTGDRFLAVNGKPVGFWEEVLSPRNFAGNTLSYTIARDGERKNLQAPPDILTRINDNKALGIRPLMEPVIDQVLEDEPADKAGLKSGALITAINETPVYDWTEVVTLISDNPGKTINVTWKYLENPSGSTVDVSKIRELGQQTISEVTPAATGKIGISLLQTLTIDHRRLNPIEATVYGLEQTWNMTVTTVNGFGKIISGKEDFRKSLGGPIKIAKIANQSAEQGLGSFLYFMALLSISLAFINILPVPALDGGQFLLNAIEGIIGREIPFELKMRIQQVGMALLLTLFLFIIINDIINP</sequence>
<dbReference type="GO" id="GO:0006508">
    <property type="term" value="P:proteolysis"/>
    <property type="evidence" value="ECO:0007669"/>
    <property type="project" value="UniProtKB-KW"/>
</dbReference>
<evidence type="ECO:0000256" key="5">
    <source>
        <dbReference type="ARBA" id="ARBA00022692"/>
    </source>
</evidence>
<dbReference type="KEGG" id="cpb:Cphamn1_0097"/>
<name>B3EK12_CHLPB</name>
<keyword evidence="4 14" id="KW-0645">Protease</keyword>
<feature type="domain" description="PDZ" evidence="13">
    <location>
        <begin position="222"/>
        <end position="273"/>
    </location>
</feature>
<organism evidence="14">
    <name type="scientific">Chlorobium phaeobacteroides (strain BS1)</name>
    <dbReference type="NCBI Taxonomy" id="331678"/>
    <lineage>
        <taxon>Bacteria</taxon>
        <taxon>Pseudomonadati</taxon>
        <taxon>Chlorobiota</taxon>
        <taxon>Chlorobiia</taxon>
        <taxon>Chlorobiales</taxon>
        <taxon>Chlorobiaceae</taxon>
        <taxon>Chlorobium/Pelodictyon group</taxon>
        <taxon>Chlorobium</taxon>
    </lineage>
</organism>
<comment type="similarity">
    <text evidence="3 11">Belongs to the peptidase M50B family.</text>
</comment>
<dbReference type="PANTHER" id="PTHR42837:SF2">
    <property type="entry name" value="MEMBRANE METALLOPROTEASE ARASP2, CHLOROPLASTIC-RELATED"/>
    <property type="match status" value="1"/>
</dbReference>
<evidence type="ECO:0000256" key="2">
    <source>
        <dbReference type="ARBA" id="ARBA00004141"/>
    </source>
</evidence>
<dbReference type="STRING" id="331678.Cphamn1_0097"/>
<feature type="domain" description="Peptidase M50" evidence="12">
    <location>
        <begin position="9"/>
        <end position="441"/>
    </location>
</feature>
<accession>B3EK12</accession>
<keyword evidence="10 11" id="KW-0472">Membrane</keyword>
<evidence type="ECO:0000256" key="8">
    <source>
        <dbReference type="ARBA" id="ARBA00022989"/>
    </source>
</evidence>
<evidence type="ECO:0000256" key="6">
    <source>
        <dbReference type="ARBA" id="ARBA00022801"/>
    </source>
</evidence>
<dbReference type="EMBL" id="CP001101">
    <property type="protein sequence ID" value="ACE03080.1"/>
    <property type="molecule type" value="Genomic_DNA"/>
</dbReference>
<proteinExistence type="inferred from homology"/>
<evidence type="ECO:0000256" key="7">
    <source>
        <dbReference type="ARBA" id="ARBA00022833"/>
    </source>
</evidence>
<dbReference type="GO" id="GO:0046872">
    <property type="term" value="F:metal ion binding"/>
    <property type="evidence" value="ECO:0007669"/>
    <property type="project" value="UniProtKB-KW"/>
</dbReference>
<dbReference type="Pfam" id="PF17820">
    <property type="entry name" value="PDZ_6"/>
    <property type="match status" value="1"/>
</dbReference>
<evidence type="ECO:0000256" key="3">
    <source>
        <dbReference type="ARBA" id="ARBA00007931"/>
    </source>
</evidence>
<keyword evidence="11" id="KW-0479">Metal-binding</keyword>
<dbReference type="HOGENOM" id="CLU_025778_0_0_10"/>
<dbReference type="GO" id="GO:0004222">
    <property type="term" value="F:metalloendopeptidase activity"/>
    <property type="evidence" value="ECO:0007669"/>
    <property type="project" value="InterPro"/>
</dbReference>
<dbReference type="GO" id="GO:0016020">
    <property type="term" value="C:membrane"/>
    <property type="evidence" value="ECO:0007669"/>
    <property type="project" value="UniProtKB-SubCell"/>
</dbReference>
<evidence type="ECO:0000256" key="10">
    <source>
        <dbReference type="ARBA" id="ARBA00023136"/>
    </source>
</evidence>
<keyword evidence="7 11" id="KW-0862">Zinc</keyword>
<dbReference type="CDD" id="cd06163">
    <property type="entry name" value="S2P-M50_PDZ_RseP-like"/>
    <property type="match status" value="1"/>
</dbReference>
<dbReference type="NCBIfam" id="TIGR00054">
    <property type="entry name" value="RIP metalloprotease RseP"/>
    <property type="match status" value="1"/>
</dbReference>
<feature type="transmembrane region" description="Helical" evidence="11">
    <location>
        <begin position="433"/>
        <end position="451"/>
    </location>
</feature>
<evidence type="ECO:0000256" key="11">
    <source>
        <dbReference type="RuleBase" id="RU362031"/>
    </source>
</evidence>
<dbReference type="AlphaFoldDB" id="B3EK12"/>
<dbReference type="Gene3D" id="2.30.42.10">
    <property type="match status" value="2"/>
</dbReference>
<feature type="transmembrane region" description="Helical" evidence="11">
    <location>
        <begin position="6"/>
        <end position="28"/>
    </location>
</feature>
<reference evidence="14" key="1">
    <citation type="submission" date="2008-06" db="EMBL/GenBank/DDBJ databases">
        <title>Complete sequence of Chlorobium phaeobacteroides BS1.</title>
        <authorList>
            <consortium name="US DOE Joint Genome Institute"/>
            <person name="Lucas S."/>
            <person name="Copeland A."/>
            <person name="Lapidus A."/>
            <person name="Glavina del Rio T."/>
            <person name="Dalin E."/>
            <person name="Tice H."/>
            <person name="Bruce D."/>
            <person name="Goodwin L."/>
            <person name="Pitluck S."/>
            <person name="Schmutz J."/>
            <person name="Larimer F."/>
            <person name="Land M."/>
            <person name="Hauser L."/>
            <person name="Kyrpides N."/>
            <person name="Ovchinnikova G."/>
            <person name="Li T."/>
            <person name="Liu Z."/>
            <person name="Zhao F."/>
            <person name="Overmann J."/>
            <person name="Bryant D.A."/>
            <person name="Richardson P."/>
        </authorList>
    </citation>
    <scope>NUCLEOTIDE SEQUENCE [LARGE SCALE GENOMIC DNA]</scope>
    <source>
        <strain evidence="14">BS1</strain>
    </source>
</reference>
<feature type="transmembrane region" description="Helical" evidence="11">
    <location>
        <begin position="382"/>
        <end position="401"/>
    </location>
</feature>
<comment type="cofactor">
    <cofactor evidence="1 11">
        <name>Zn(2+)</name>
        <dbReference type="ChEBI" id="CHEBI:29105"/>
    </cofactor>
</comment>
<evidence type="ECO:0000259" key="12">
    <source>
        <dbReference type="Pfam" id="PF02163"/>
    </source>
</evidence>
<evidence type="ECO:0000313" key="14">
    <source>
        <dbReference type="EMBL" id="ACE03080.1"/>
    </source>
</evidence>
<dbReference type="eggNOG" id="COG0750">
    <property type="taxonomic scope" value="Bacteria"/>
</dbReference>
<dbReference type="EC" id="3.4.24.-" evidence="11"/>
<protein>
    <recommendedName>
        <fullName evidence="11">Zinc metalloprotease</fullName>
        <ecNumber evidence="11">3.4.24.-</ecNumber>
    </recommendedName>
</protein>
<dbReference type="SUPFAM" id="SSF50156">
    <property type="entry name" value="PDZ domain-like"/>
    <property type="match status" value="2"/>
</dbReference>
<keyword evidence="8 11" id="KW-1133">Transmembrane helix</keyword>
<evidence type="ECO:0000256" key="9">
    <source>
        <dbReference type="ARBA" id="ARBA00023049"/>
    </source>
</evidence>
<keyword evidence="5 11" id="KW-0812">Transmembrane</keyword>
<evidence type="ECO:0000256" key="1">
    <source>
        <dbReference type="ARBA" id="ARBA00001947"/>
    </source>
</evidence>
<evidence type="ECO:0000259" key="13">
    <source>
        <dbReference type="Pfam" id="PF17820"/>
    </source>
</evidence>
<comment type="subcellular location">
    <subcellularLocation>
        <location evidence="2">Membrane</location>
        <topology evidence="2">Multi-pass membrane protein</topology>
    </subcellularLocation>
</comment>
<dbReference type="PANTHER" id="PTHR42837">
    <property type="entry name" value="REGULATOR OF SIGMA-E PROTEASE RSEP"/>
    <property type="match status" value="1"/>
</dbReference>
<dbReference type="Pfam" id="PF02163">
    <property type="entry name" value="Peptidase_M50"/>
    <property type="match status" value="1"/>
</dbReference>
<dbReference type="InterPro" id="IPR008915">
    <property type="entry name" value="Peptidase_M50"/>
</dbReference>
<dbReference type="InterPro" id="IPR004387">
    <property type="entry name" value="Pept_M50_Zn"/>
</dbReference>
<keyword evidence="6 11" id="KW-0378">Hydrolase</keyword>
<keyword evidence="9 11" id="KW-0482">Metalloprotease</keyword>
<feature type="transmembrane region" description="Helical" evidence="11">
    <location>
        <begin position="104"/>
        <end position="129"/>
    </location>
</feature>